<evidence type="ECO:0000313" key="2">
    <source>
        <dbReference type="EMBL" id="ATV71305.1"/>
    </source>
</evidence>
<gene>
    <name evidence="2" type="ORF">CTM98_11960</name>
</gene>
<feature type="transmembrane region" description="Helical" evidence="1">
    <location>
        <begin position="21"/>
        <end position="39"/>
    </location>
</feature>
<keyword evidence="1" id="KW-0472">Membrane</keyword>
<organism evidence="2 3">
    <name type="scientific">Fusobacterium pseudoperiodonticum</name>
    <dbReference type="NCBI Taxonomy" id="2663009"/>
    <lineage>
        <taxon>Bacteria</taxon>
        <taxon>Fusobacteriati</taxon>
        <taxon>Fusobacteriota</taxon>
        <taxon>Fusobacteriia</taxon>
        <taxon>Fusobacteriales</taxon>
        <taxon>Fusobacteriaceae</taxon>
        <taxon>Fusobacterium</taxon>
    </lineage>
</organism>
<evidence type="ECO:0000313" key="3">
    <source>
        <dbReference type="Proteomes" id="UP000230781"/>
    </source>
</evidence>
<dbReference type="RefSeq" id="WP_100027155.1">
    <property type="nucleotide sequence ID" value="NZ_CP024704.1"/>
</dbReference>
<feature type="transmembrane region" description="Helical" evidence="1">
    <location>
        <begin position="51"/>
        <end position="69"/>
    </location>
</feature>
<dbReference type="AlphaFoldDB" id="A0A2D3PUD2"/>
<evidence type="ECO:0000256" key="1">
    <source>
        <dbReference type="SAM" id="Phobius"/>
    </source>
</evidence>
<protein>
    <submittedName>
        <fullName evidence="2">Uncharacterized protein</fullName>
    </submittedName>
</protein>
<keyword evidence="1" id="KW-1133">Transmembrane helix</keyword>
<name>A0A2D3PUD2_9FUSO</name>
<sequence length="280" mass="33708">MIKITKENDEIEIVISYKKLIKVYQVCFLFFLILIFILFDFEFPAMILNPLSAMFFIYLILISFFGISYEKIIIKENYILLEVIRNNKRICYSQKISLDEINKTYFKSSFLRGRSRDLLTYIFPFDRYLKIETNKKTYSFGKEIDYEDYLKINKILIEKVREYKAEKIILDKERNREEELEAIYKLGVEERYIEILNAIIDEEKLFISKKEENFLIDTINKSKDSQETDFYVFYVNYLSKKEYANQKVLVGYNGVDGKEVTMSKLKEDINKLRDDRSTFK</sequence>
<keyword evidence="1" id="KW-0812">Transmembrane</keyword>
<reference evidence="2 3" key="1">
    <citation type="submission" date="2017-11" db="EMBL/GenBank/DDBJ databases">
        <title>Genome sequencing of Fusobacterium periodonticum KCOM 2555.</title>
        <authorList>
            <person name="Kook J.-K."/>
            <person name="Park S.-N."/>
            <person name="Lim Y.K."/>
        </authorList>
    </citation>
    <scope>NUCLEOTIDE SEQUENCE [LARGE SCALE GENOMIC DNA]</scope>
    <source>
        <strain evidence="2 3">KCOM 2555</strain>
    </source>
</reference>
<dbReference type="EMBL" id="CP024704">
    <property type="protein sequence ID" value="ATV71305.1"/>
    <property type="molecule type" value="Genomic_DNA"/>
</dbReference>
<accession>A0A2D3PUD2</accession>
<dbReference type="Proteomes" id="UP000230781">
    <property type="component" value="Chromosome"/>
</dbReference>
<proteinExistence type="predicted"/>